<protein>
    <recommendedName>
        <fullName evidence="3">TPR-like protein</fullName>
    </recommendedName>
</protein>
<reference evidence="1 2" key="1">
    <citation type="journal article" date="2018" name="Nat. Ecol. Evol.">
        <title>Pezizomycetes genomes reveal the molecular basis of ectomycorrhizal truffle lifestyle.</title>
        <authorList>
            <person name="Murat C."/>
            <person name="Payen T."/>
            <person name="Noel B."/>
            <person name="Kuo A."/>
            <person name="Morin E."/>
            <person name="Chen J."/>
            <person name="Kohler A."/>
            <person name="Krizsan K."/>
            <person name="Balestrini R."/>
            <person name="Da Silva C."/>
            <person name="Montanini B."/>
            <person name="Hainaut M."/>
            <person name="Levati E."/>
            <person name="Barry K.W."/>
            <person name="Belfiori B."/>
            <person name="Cichocki N."/>
            <person name="Clum A."/>
            <person name="Dockter R.B."/>
            <person name="Fauchery L."/>
            <person name="Guy J."/>
            <person name="Iotti M."/>
            <person name="Le Tacon F."/>
            <person name="Lindquist E.A."/>
            <person name="Lipzen A."/>
            <person name="Malagnac F."/>
            <person name="Mello A."/>
            <person name="Molinier V."/>
            <person name="Miyauchi S."/>
            <person name="Poulain J."/>
            <person name="Riccioni C."/>
            <person name="Rubini A."/>
            <person name="Sitrit Y."/>
            <person name="Splivallo R."/>
            <person name="Traeger S."/>
            <person name="Wang M."/>
            <person name="Zifcakova L."/>
            <person name="Wipf D."/>
            <person name="Zambonelli A."/>
            <person name="Paolocci F."/>
            <person name="Nowrousian M."/>
            <person name="Ottonello S."/>
            <person name="Baldrian P."/>
            <person name="Spatafora J.W."/>
            <person name="Henrissat B."/>
            <person name="Nagy L.G."/>
            <person name="Aury J.M."/>
            <person name="Wincker P."/>
            <person name="Grigoriev I.V."/>
            <person name="Bonfante P."/>
            <person name="Martin F.M."/>
        </authorList>
    </citation>
    <scope>NUCLEOTIDE SEQUENCE [LARGE SCALE GENOMIC DNA]</scope>
    <source>
        <strain evidence="1 2">120613-1</strain>
    </source>
</reference>
<dbReference type="Pfam" id="PF13424">
    <property type="entry name" value="TPR_12"/>
    <property type="match status" value="1"/>
</dbReference>
<organism evidence="1 2">
    <name type="scientific">Choiromyces venosus 120613-1</name>
    <dbReference type="NCBI Taxonomy" id="1336337"/>
    <lineage>
        <taxon>Eukaryota</taxon>
        <taxon>Fungi</taxon>
        <taxon>Dikarya</taxon>
        <taxon>Ascomycota</taxon>
        <taxon>Pezizomycotina</taxon>
        <taxon>Pezizomycetes</taxon>
        <taxon>Pezizales</taxon>
        <taxon>Tuberaceae</taxon>
        <taxon>Choiromyces</taxon>
    </lineage>
</organism>
<proteinExistence type="predicted"/>
<dbReference type="AlphaFoldDB" id="A0A3N4JXR7"/>
<dbReference type="PANTHER" id="PTHR46082">
    <property type="entry name" value="ATP/GTP-BINDING PROTEIN-RELATED"/>
    <property type="match status" value="1"/>
</dbReference>
<gene>
    <name evidence="1" type="ORF">L873DRAFT_1578274</name>
</gene>
<keyword evidence="2" id="KW-1185">Reference proteome</keyword>
<dbReference type="STRING" id="1336337.A0A3N4JXR7"/>
<dbReference type="Proteomes" id="UP000276215">
    <property type="component" value="Unassembled WGS sequence"/>
</dbReference>
<dbReference type="OrthoDB" id="5986190at2759"/>
<name>A0A3N4JXR7_9PEZI</name>
<feature type="non-terminal residue" evidence="1">
    <location>
        <position position="1"/>
    </location>
</feature>
<evidence type="ECO:0000313" key="2">
    <source>
        <dbReference type="Proteomes" id="UP000276215"/>
    </source>
</evidence>
<evidence type="ECO:0008006" key="3">
    <source>
        <dbReference type="Google" id="ProtNLM"/>
    </source>
</evidence>
<feature type="non-terminal residue" evidence="1">
    <location>
        <position position="88"/>
    </location>
</feature>
<dbReference type="InterPro" id="IPR011990">
    <property type="entry name" value="TPR-like_helical_dom_sf"/>
</dbReference>
<dbReference type="Gene3D" id="1.25.40.10">
    <property type="entry name" value="Tetratricopeptide repeat domain"/>
    <property type="match status" value="1"/>
</dbReference>
<dbReference type="InterPro" id="IPR053137">
    <property type="entry name" value="NLR-like"/>
</dbReference>
<evidence type="ECO:0000313" key="1">
    <source>
        <dbReference type="EMBL" id="RPB03017.1"/>
    </source>
</evidence>
<accession>A0A3N4JXR7</accession>
<dbReference type="EMBL" id="ML120364">
    <property type="protein sequence ID" value="RPB03017.1"/>
    <property type="molecule type" value="Genomic_DNA"/>
</dbReference>
<sequence>VCNLAGVLEDQGMYDESEKIWRQVLEAREIALGPEHDEVYKTLNRLASLYEKQRKYPQAEEAFVAVCTGFSKTLGEQHPATLECIQRL</sequence>
<dbReference type="PANTHER" id="PTHR46082:SF6">
    <property type="entry name" value="AAA+ ATPASE DOMAIN-CONTAINING PROTEIN-RELATED"/>
    <property type="match status" value="1"/>
</dbReference>
<dbReference type="SUPFAM" id="SSF48452">
    <property type="entry name" value="TPR-like"/>
    <property type="match status" value="1"/>
</dbReference>